<accession>A0A8H5BAJ6</accession>
<gene>
    <name evidence="1" type="ORF">D9611_014724</name>
</gene>
<dbReference type="AlphaFoldDB" id="A0A8H5BAJ6"/>
<dbReference type="Pfam" id="PF08284">
    <property type="entry name" value="RVP_2"/>
    <property type="match status" value="1"/>
</dbReference>
<comment type="caution">
    <text evidence="1">The sequence shown here is derived from an EMBL/GenBank/DDBJ whole genome shotgun (WGS) entry which is preliminary data.</text>
</comment>
<dbReference type="Proteomes" id="UP000541558">
    <property type="component" value="Unassembled WGS sequence"/>
</dbReference>
<dbReference type="InterPro" id="IPR021109">
    <property type="entry name" value="Peptidase_aspartic_dom_sf"/>
</dbReference>
<reference evidence="1 2" key="1">
    <citation type="journal article" date="2020" name="ISME J.">
        <title>Uncovering the hidden diversity of litter-decomposition mechanisms in mushroom-forming fungi.</title>
        <authorList>
            <person name="Floudas D."/>
            <person name="Bentzer J."/>
            <person name="Ahren D."/>
            <person name="Johansson T."/>
            <person name="Persson P."/>
            <person name="Tunlid A."/>
        </authorList>
    </citation>
    <scope>NUCLEOTIDE SEQUENCE [LARGE SCALE GENOMIC DNA]</scope>
    <source>
        <strain evidence="1 2">CBS 175.51</strain>
    </source>
</reference>
<protein>
    <submittedName>
        <fullName evidence="1">Uncharacterized protein</fullName>
    </submittedName>
</protein>
<keyword evidence="2" id="KW-1185">Reference proteome</keyword>
<dbReference type="CDD" id="cd00303">
    <property type="entry name" value="retropepsin_like"/>
    <property type="match status" value="1"/>
</dbReference>
<dbReference type="EMBL" id="JAACJK010000177">
    <property type="protein sequence ID" value="KAF5318893.1"/>
    <property type="molecule type" value="Genomic_DNA"/>
</dbReference>
<dbReference type="OrthoDB" id="3268967at2759"/>
<name>A0A8H5BAJ6_9AGAR</name>
<sequence length="241" mass="27396">MTGDTFRWRCRMFADDGLPSHDLIDALLDGGAGISLASETFIRRMNLVKKPLKRPFRIGVAVSPTSVSDPVHEPVYTHFVELEFCSSDTVWSSNKSRLLVVPSLCDDLDVILGIPWLQSNRILQDYETGSVTVKGTSIDLARPSSRHNFCSFSPLKPLSQSAYRRLQLTKRDVLRELAAVLVERRKHDHVPLRDCVNSCRPLTDIVAMISQRIVELNEQQQIDDLNKRLMEEYSDIRNPHP</sequence>
<organism evidence="1 2">
    <name type="scientific">Ephemerocybe angulata</name>
    <dbReference type="NCBI Taxonomy" id="980116"/>
    <lineage>
        <taxon>Eukaryota</taxon>
        <taxon>Fungi</taxon>
        <taxon>Dikarya</taxon>
        <taxon>Basidiomycota</taxon>
        <taxon>Agaricomycotina</taxon>
        <taxon>Agaricomycetes</taxon>
        <taxon>Agaricomycetidae</taxon>
        <taxon>Agaricales</taxon>
        <taxon>Agaricineae</taxon>
        <taxon>Psathyrellaceae</taxon>
        <taxon>Ephemerocybe</taxon>
    </lineage>
</organism>
<dbReference type="Gene3D" id="2.40.70.10">
    <property type="entry name" value="Acid Proteases"/>
    <property type="match status" value="1"/>
</dbReference>
<evidence type="ECO:0000313" key="1">
    <source>
        <dbReference type="EMBL" id="KAF5318893.1"/>
    </source>
</evidence>
<evidence type="ECO:0000313" key="2">
    <source>
        <dbReference type="Proteomes" id="UP000541558"/>
    </source>
</evidence>
<proteinExistence type="predicted"/>